<proteinExistence type="predicted"/>
<dbReference type="AlphaFoldDB" id="C4FLW6"/>
<organism evidence="1 2">
    <name type="scientific">Sulfurihydrogenibium yellowstonense SS-5</name>
    <dbReference type="NCBI Taxonomy" id="432331"/>
    <lineage>
        <taxon>Bacteria</taxon>
        <taxon>Pseudomonadati</taxon>
        <taxon>Aquificota</taxon>
        <taxon>Aquificia</taxon>
        <taxon>Aquificales</taxon>
        <taxon>Hydrogenothermaceae</taxon>
        <taxon>Sulfurihydrogenibium</taxon>
    </lineage>
</organism>
<protein>
    <submittedName>
        <fullName evidence="1">Uncharacterized protein</fullName>
    </submittedName>
</protein>
<dbReference type="EMBL" id="ABZS01000186">
    <property type="protein sequence ID" value="EEP59933.1"/>
    <property type="molecule type" value="Genomic_DNA"/>
</dbReference>
<comment type="caution">
    <text evidence="1">The sequence shown here is derived from an EMBL/GenBank/DDBJ whole genome shotgun (WGS) entry which is preliminary data.</text>
</comment>
<keyword evidence="2" id="KW-1185">Reference proteome</keyword>
<name>C4FLW6_9AQUI</name>
<gene>
    <name evidence="1" type="ORF">SULYE_1570</name>
</gene>
<evidence type="ECO:0000313" key="2">
    <source>
        <dbReference type="Proteomes" id="UP000005540"/>
    </source>
</evidence>
<accession>C4FLW6</accession>
<sequence>MTQWCRSTADEESNFYCFSFQMTIKEKILQTKAQDDRKRLVDKH</sequence>
<dbReference type="Proteomes" id="UP000005540">
    <property type="component" value="Unassembled WGS sequence"/>
</dbReference>
<reference evidence="1 2" key="1">
    <citation type="submission" date="2009-04" db="EMBL/GenBank/DDBJ databases">
        <authorList>
            <person name="Reysenbach A.-L."/>
            <person name="Heidelberg J.F."/>
            <person name="Nelson W.C."/>
        </authorList>
    </citation>
    <scope>NUCLEOTIDE SEQUENCE [LARGE SCALE GENOMIC DNA]</scope>
    <source>
        <strain evidence="1 2">SS-5</strain>
    </source>
</reference>
<evidence type="ECO:0000313" key="1">
    <source>
        <dbReference type="EMBL" id="EEP59933.1"/>
    </source>
</evidence>